<comment type="caution">
    <text evidence="2">The sequence shown here is derived from an EMBL/GenBank/DDBJ whole genome shotgun (WGS) entry which is preliminary data.</text>
</comment>
<gene>
    <name evidence="2" type="ORF">HCT48_00245</name>
</gene>
<dbReference type="PROSITE" id="PS00372">
    <property type="entry name" value="PTS_EIIA_TYPE_2_HIS"/>
    <property type="match status" value="1"/>
</dbReference>
<sequence length="150" mass="16486">MNVMKTLNVHRIKTPLVSHKKEDVLRELVMILAKDNIISNVEEAYMAVVAREQKGSTGLGGEIAIPHAKTTEVEKVAMAIGIAPDGIAFDSLDGAPAKIFFLILANPEYASLHIEALNEIAHLTRDKAFCQELIRAKSAQEVLSIIQREE</sequence>
<feature type="domain" description="PTS EIIA type-2" evidence="1">
    <location>
        <begin position="5"/>
        <end position="149"/>
    </location>
</feature>
<dbReference type="PROSITE" id="PS51094">
    <property type="entry name" value="PTS_EIIA_TYPE_2"/>
    <property type="match status" value="1"/>
</dbReference>
<dbReference type="Proteomes" id="UP000778951">
    <property type="component" value="Unassembled WGS sequence"/>
</dbReference>
<dbReference type="Gene3D" id="3.40.930.10">
    <property type="entry name" value="Mannitol-specific EII, Chain A"/>
    <property type="match status" value="1"/>
</dbReference>
<dbReference type="SUPFAM" id="SSF55804">
    <property type="entry name" value="Phoshotransferase/anion transport protein"/>
    <property type="match status" value="1"/>
</dbReference>
<dbReference type="InterPro" id="IPR016152">
    <property type="entry name" value="PTrfase/Anion_transptr"/>
</dbReference>
<evidence type="ECO:0000259" key="1">
    <source>
        <dbReference type="PROSITE" id="PS51094"/>
    </source>
</evidence>
<organism evidence="2 3">
    <name type="scientific">Entomospira culicis</name>
    <dbReference type="NCBI Taxonomy" id="2719989"/>
    <lineage>
        <taxon>Bacteria</taxon>
        <taxon>Pseudomonadati</taxon>
        <taxon>Spirochaetota</taxon>
        <taxon>Spirochaetia</taxon>
        <taxon>Spirochaetales</taxon>
        <taxon>Spirochaetaceae</taxon>
        <taxon>Entomospira</taxon>
    </lineage>
</organism>
<dbReference type="RefSeq" id="WP_167694725.1">
    <property type="nucleotide sequence ID" value="NZ_CP118181.1"/>
</dbReference>
<proteinExistence type="predicted"/>
<reference evidence="2" key="1">
    <citation type="submission" date="2020-03" db="EMBL/GenBank/DDBJ databases">
        <title>Spirochaetal bacteria isolated from arthropods constitute a novel genus Entomospira genus novum within the order Spirochaetales.</title>
        <authorList>
            <person name="Grana-Miraglia L."/>
            <person name="Sikutova S."/>
            <person name="Fingerle V."/>
            <person name="Sing A."/>
            <person name="Castillo-Ramirez S."/>
            <person name="Margos G."/>
            <person name="Rudolf I."/>
        </authorList>
    </citation>
    <scope>NUCLEOTIDE SEQUENCE</scope>
    <source>
        <strain evidence="2">BR149</strain>
    </source>
</reference>
<evidence type="ECO:0000313" key="2">
    <source>
        <dbReference type="EMBL" id="NIZ68653.1"/>
    </source>
</evidence>
<dbReference type="AlphaFoldDB" id="A0A968GEN5"/>
<keyword evidence="2" id="KW-0762">Sugar transport</keyword>
<dbReference type="PANTHER" id="PTHR47738:SF2">
    <property type="entry name" value="PTS SYSTEM FRUCTOSE-LIKE EIIA COMPONENT"/>
    <property type="match status" value="1"/>
</dbReference>
<evidence type="ECO:0000313" key="3">
    <source>
        <dbReference type="Proteomes" id="UP000778951"/>
    </source>
</evidence>
<dbReference type="EMBL" id="JAATLM010000001">
    <property type="protein sequence ID" value="NIZ68653.1"/>
    <property type="molecule type" value="Genomic_DNA"/>
</dbReference>
<dbReference type="InterPro" id="IPR002178">
    <property type="entry name" value="PTS_EIIA_type-2_dom"/>
</dbReference>
<accession>A0A968GEN5</accession>
<dbReference type="InterPro" id="IPR051541">
    <property type="entry name" value="PTS_SugarTrans_NitroReg"/>
</dbReference>
<keyword evidence="3" id="KW-1185">Reference proteome</keyword>
<keyword evidence="2" id="KW-0813">Transport</keyword>
<name>A0A968GEN5_9SPIO</name>
<dbReference type="PANTHER" id="PTHR47738">
    <property type="entry name" value="PTS SYSTEM FRUCTOSE-LIKE EIIA COMPONENT-RELATED"/>
    <property type="match status" value="1"/>
</dbReference>
<dbReference type="Pfam" id="PF00359">
    <property type="entry name" value="PTS_EIIA_2"/>
    <property type="match status" value="1"/>
</dbReference>
<protein>
    <submittedName>
        <fullName evidence="2">PTS sugar transporter subunit IIA</fullName>
    </submittedName>
</protein>
<dbReference type="CDD" id="cd00211">
    <property type="entry name" value="PTS_IIA_fru"/>
    <property type="match status" value="1"/>
</dbReference>